<dbReference type="GO" id="GO:0016491">
    <property type="term" value="F:oxidoreductase activity"/>
    <property type="evidence" value="ECO:0007669"/>
    <property type="project" value="UniProtKB-KW"/>
</dbReference>
<dbReference type="InterPro" id="IPR057571">
    <property type="entry name" value="SDR_PhqE-like"/>
</dbReference>
<dbReference type="InterPro" id="IPR036291">
    <property type="entry name" value="NAD(P)-bd_dom_sf"/>
</dbReference>
<keyword evidence="3" id="KW-0560">Oxidoreductase</keyword>
<comment type="similarity">
    <text evidence="1">Belongs to the short-chain dehydrogenases/reductases (SDR) family.</text>
</comment>
<evidence type="ECO:0000313" key="4">
    <source>
        <dbReference type="EMBL" id="RFU82155.1"/>
    </source>
</evidence>
<dbReference type="AlphaFoldDB" id="A0A395P1B8"/>
<gene>
    <name evidence="4" type="ORF">TARUN_34</name>
</gene>
<protein>
    <submittedName>
        <fullName evidence="4">Dehyrdogenase reductase domain-containing</fullName>
    </submittedName>
</protein>
<dbReference type="PANTHER" id="PTHR43477">
    <property type="entry name" value="DIHYDROANTICAPSIN 7-DEHYDROGENASE"/>
    <property type="match status" value="1"/>
</dbReference>
<dbReference type="SUPFAM" id="SSF51735">
    <property type="entry name" value="NAD(P)-binding Rossmann-fold domains"/>
    <property type="match status" value="1"/>
</dbReference>
<dbReference type="Gene3D" id="3.40.50.720">
    <property type="entry name" value="NAD(P)-binding Rossmann-like Domain"/>
    <property type="match status" value="1"/>
</dbReference>
<comment type="caution">
    <text evidence="4">The sequence shown here is derived from an EMBL/GenBank/DDBJ whole genome shotgun (WGS) entry which is preliminary data.</text>
</comment>
<name>A0A395P1B8_TRIAR</name>
<keyword evidence="5" id="KW-1185">Reference proteome</keyword>
<dbReference type="STRING" id="490622.A0A395P1B8"/>
<proteinExistence type="inferred from homology"/>
<dbReference type="OrthoDB" id="294295at2759"/>
<accession>A0A395P1B8</accession>
<dbReference type="InterPro" id="IPR051122">
    <property type="entry name" value="SDR_DHRS6-like"/>
</dbReference>
<dbReference type="EMBL" id="PXOA01000005">
    <property type="protein sequence ID" value="RFU82155.1"/>
    <property type="molecule type" value="Genomic_DNA"/>
</dbReference>
<sequence length="269" mass="28613">MAPLTGRYVSKLVGTNVLILGGTSGIGFAVAQAVVEYGANVVVSSSQQRNIDTTLARLREEYPNSSTDQIRGYTCDLSDAENLEKNIDSLLQKAANGGKINHIVYTATDPVKVTPTSEFTVESLNKSGLFRLTAPVILAKLLPRYVDLSVTNSFTLTGGKSTYKPPPGGTNISIWGSAVEGLAKGLALELKPLRVNLVAPGPVKTRLLETFADDNMGGNVDALYDALKNDTLGGFVAEPSDVAEAYIYLMKDRFATGTVIHNNGGVFLI</sequence>
<dbReference type="Proteomes" id="UP000266272">
    <property type="component" value="Unassembled WGS sequence"/>
</dbReference>
<keyword evidence="2" id="KW-0521">NADP</keyword>
<evidence type="ECO:0000256" key="1">
    <source>
        <dbReference type="ARBA" id="ARBA00006484"/>
    </source>
</evidence>
<dbReference type="InterPro" id="IPR002347">
    <property type="entry name" value="SDR_fam"/>
</dbReference>
<dbReference type="PRINTS" id="PR00081">
    <property type="entry name" value="GDHRDH"/>
</dbReference>
<evidence type="ECO:0000256" key="2">
    <source>
        <dbReference type="ARBA" id="ARBA00022857"/>
    </source>
</evidence>
<dbReference type="PANTHER" id="PTHR43477:SF1">
    <property type="entry name" value="DIHYDROANTICAPSIN 7-DEHYDROGENASE"/>
    <property type="match status" value="1"/>
</dbReference>
<dbReference type="Pfam" id="PF23441">
    <property type="entry name" value="SDR"/>
    <property type="match status" value="1"/>
</dbReference>
<reference evidence="4 5" key="1">
    <citation type="journal article" date="2018" name="PLoS Pathog.">
        <title>Evolution of structural diversity of trichothecenes, a family of toxins produced by plant pathogenic and entomopathogenic fungi.</title>
        <authorList>
            <person name="Proctor R.H."/>
            <person name="McCormick S.P."/>
            <person name="Kim H.S."/>
            <person name="Cardoza R.E."/>
            <person name="Stanley A.M."/>
            <person name="Lindo L."/>
            <person name="Kelly A."/>
            <person name="Brown D.W."/>
            <person name="Lee T."/>
            <person name="Vaughan M.M."/>
            <person name="Alexander N.J."/>
            <person name="Busman M."/>
            <person name="Gutierrez S."/>
        </authorList>
    </citation>
    <scope>NUCLEOTIDE SEQUENCE [LARGE SCALE GENOMIC DNA]</scope>
    <source>
        <strain evidence="4 5">IBT 40837</strain>
    </source>
</reference>
<organism evidence="4 5">
    <name type="scientific">Trichoderma arundinaceum</name>
    <dbReference type="NCBI Taxonomy" id="490622"/>
    <lineage>
        <taxon>Eukaryota</taxon>
        <taxon>Fungi</taxon>
        <taxon>Dikarya</taxon>
        <taxon>Ascomycota</taxon>
        <taxon>Pezizomycotina</taxon>
        <taxon>Sordariomycetes</taxon>
        <taxon>Hypocreomycetidae</taxon>
        <taxon>Hypocreales</taxon>
        <taxon>Hypocreaceae</taxon>
        <taxon>Trichoderma</taxon>
    </lineage>
</organism>
<evidence type="ECO:0000313" key="5">
    <source>
        <dbReference type="Proteomes" id="UP000266272"/>
    </source>
</evidence>
<evidence type="ECO:0000256" key="3">
    <source>
        <dbReference type="ARBA" id="ARBA00023002"/>
    </source>
</evidence>